<dbReference type="InterPro" id="IPR002168">
    <property type="entry name" value="Lipase_GDXG_HIS_AS"/>
</dbReference>
<organism evidence="5 6">
    <name type="scientific">Chloracidobacterium sp. N</name>
    <dbReference type="NCBI Taxonomy" id="2821540"/>
    <lineage>
        <taxon>Bacteria</taxon>
        <taxon>Pseudomonadati</taxon>
        <taxon>Acidobacteriota</taxon>
        <taxon>Terriglobia</taxon>
        <taxon>Terriglobales</taxon>
        <taxon>Acidobacteriaceae</taxon>
        <taxon>Chloracidobacterium</taxon>
        <taxon>Chloracidobacterium aggregatum</taxon>
    </lineage>
</organism>
<evidence type="ECO:0000256" key="3">
    <source>
        <dbReference type="PROSITE-ProRule" id="PRU10038"/>
    </source>
</evidence>
<reference evidence="5 6" key="1">
    <citation type="submission" date="2021-03" db="EMBL/GenBank/DDBJ databases">
        <title>Genomic and phenotypic characterization of Chloracidobacterium isolates provides evidence for multiple species.</title>
        <authorList>
            <person name="Saini M.K."/>
            <person name="Costas A.M.G."/>
            <person name="Tank M."/>
            <person name="Bryant D.A."/>
        </authorList>
    </citation>
    <scope>NUCLEOTIDE SEQUENCE [LARGE SCALE GENOMIC DNA]</scope>
    <source>
        <strain evidence="5 6">N</strain>
    </source>
</reference>
<dbReference type="InterPro" id="IPR033140">
    <property type="entry name" value="Lipase_GDXG_put_SER_AS"/>
</dbReference>
<dbReference type="RefSeq" id="WP_211423990.1">
    <property type="nucleotide sequence ID" value="NZ_CP072643.1"/>
</dbReference>
<sequence length="338" mass="36851">MASWQAAALARFIAFKIKRKPTSQDEMQIVRQARQKLGHMPGYVQPAIPEDLHIRTVSLTTLDSDIIRGEWLAWKTDYPPATVLYLHGGGYIACSPRTHRPITVTLATLLRGRVFALDYRLAPEHRFPAALDDAVAAYRWLIEGQRMAPRQLVLAGDSAGGGLTLSTLVRLRELGLPQPAGAVLYSPWTDLAGTGETLETNTDRDVMFYGAGIRLAGRIYAGDTPPDHPLVSPLYADLHGLPPLLVFASSSEVLLDDARRLAARAEAAGVSVELHIEADLPHVWPIFCRLIPEGRRTLAATAAFIRRAVNHASSSNSQLPGPSIHDYRLAASTAVTAH</sequence>
<proteinExistence type="inferred from homology"/>
<dbReference type="Proteomes" id="UP000677668">
    <property type="component" value="Chromosome 2"/>
</dbReference>
<evidence type="ECO:0000313" key="5">
    <source>
        <dbReference type="EMBL" id="QUV95792.1"/>
    </source>
</evidence>
<dbReference type="GO" id="GO:0016787">
    <property type="term" value="F:hydrolase activity"/>
    <property type="evidence" value="ECO:0007669"/>
    <property type="project" value="UniProtKB-KW"/>
</dbReference>
<keyword evidence="6" id="KW-1185">Reference proteome</keyword>
<protein>
    <submittedName>
        <fullName evidence="5">Alpha/beta hydrolase</fullName>
    </submittedName>
</protein>
<dbReference type="PROSITE" id="PS01174">
    <property type="entry name" value="LIPASE_GDXG_SER"/>
    <property type="match status" value="1"/>
</dbReference>
<feature type="active site" evidence="3">
    <location>
        <position position="158"/>
    </location>
</feature>
<evidence type="ECO:0000256" key="1">
    <source>
        <dbReference type="ARBA" id="ARBA00010515"/>
    </source>
</evidence>
<dbReference type="Pfam" id="PF07859">
    <property type="entry name" value="Abhydrolase_3"/>
    <property type="match status" value="1"/>
</dbReference>
<dbReference type="SUPFAM" id="SSF53474">
    <property type="entry name" value="alpha/beta-Hydrolases"/>
    <property type="match status" value="1"/>
</dbReference>
<dbReference type="InterPro" id="IPR013094">
    <property type="entry name" value="AB_hydrolase_3"/>
</dbReference>
<dbReference type="InterPro" id="IPR050300">
    <property type="entry name" value="GDXG_lipolytic_enzyme"/>
</dbReference>
<evidence type="ECO:0000259" key="4">
    <source>
        <dbReference type="Pfam" id="PF07859"/>
    </source>
</evidence>
<name>A0ABX8B5A6_9BACT</name>
<dbReference type="Gene3D" id="3.40.50.1820">
    <property type="entry name" value="alpha/beta hydrolase"/>
    <property type="match status" value="1"/>
</dbReference>
<evidence type="ECO:0000256" key="2">
    <source>
        <dbReference type="ARBA" id="ARBA00022801"/>
    </source>
</evidence>
<dbReference type="PANTHER" id="PTHR48081">
    <property type="entry name" value="AB HYDROLASE SUPERFAMILY PROTEIN C4A8.06C"/>
    <property type="match status" value="1"/>
</dbReference>
<keyword evidence="2 5" id="KW-0378">Hydrolase</keyword>
<dbReference type="InterPro" id="IPR029058">
    <property type="entry name" value="AB_hydrolase_fold"/>
</dbReference>
<dbReference type="PROSITE" id="PS01173">
    <property type="entry name" value="LIPASE_GDXG_HIS"/>
    <property type="match status" value="1"/>
</dbReference>
<dbReference type="PANTHER" id="PTHR48081:SF30">
    <property type="entry name" value="ACETYL-HYDROLASE LIPR-RELATED"/>
    <property type="match status" value="1"/>
</dbReference>
<feature type="domain" description="Alpha/beta hydrolase fold-3" evidence="4">
    <location>
        <begin position="83"/>
        <end position="284"/>
    </location>
</feature>
<evidence type="ECO:0000313" key="6">
    <source>
        <dbReference type="Proteomes" id="UP000677668"/>
    </source>
</evidence>
<accession>A0ABX8B5A6</accession>
<comment type="similarity">
    <text evidence="1">Belongs to the 'GDXG' lipolytic enzyme family.</text>
</comment>
<dbReference type="EMBL" id="CP072643">
    <property type="protein sequence ID" value="QUV95792.1"/>
    <property type="molecule type" value="Genomic_DNA"/>
</dbReference>
<gene>
    <name evidence="5" type="ORF">J8C05_13340</name>
</gene>